<dbReference type="FunCoup" id="A0A0N0RFL5">
    <property type="interactions" value="69"/>
</dbReference>
<dbReference type="InterPro" id="IPR045276">
    <property type="entry name" value="YbiO_bact"/>
</dbReference>
<accession>A0A0N0RFL5</accession>
<dbReference type="GO" id="GO:0008381">
    <property type="term" value="F:mechanosensitive monoatomic ion channel activity"/>
    <property type="evidence" value="ECO:0007669"/>
    <property type="project" value="InterPro"/>
</dbReference>
<comment type="subcellular location">
    <subcellularLocation>
        <location evidence="1">Cell membrane</location>
    </subcellularLocation>
</comment>
<dbReference type="AlphaFoldDB" id="A0A0N0RFL5"/>
<feature type="domain" description="Mechanosensitive ion channel MscS" evidence="7">
    <location>
        <begin position="104"/>
        <end position="168"/>
    </location>
</feature>
<keyword evidence="4 6" id="KW-1133">Transmembrane helix</keyword>
<feature type="transmembrane region" description="Helical" evidence="6">
    <location>
        <begin position="14"/>
        <end position="31"/>
    </location>
</feature>
<dbReference type="PANTHER" id="PTHR30460:SF0">
    <property type="entry name" value="MODERATE CONDUCTANCE MECHANOSENSITIVE CHANNEL YBIO"/>
    <property type="match status" value="1"/>
</dbReference>
<dbReference type="PANTHER" id="PTHR30460">
    <property type="entry name" value="MODERATE CONDUCTANCE MECHANOSENSITIVE CHANNEL YBIO"/>
    <property type="match status" value="1"/>
</dbReference>
<evidence type="ECO:0000256" key="6">
    <source>
        <dbReference type="SAM" id="Phobius"/>
    </source>
</evidence>
<evidence type="ECO:0000256" key="5">
    <source>
        <dbReference type="ARBA" id="ARBA00023136"/>
    </source>
</evidence>
<evidence type="ECO:0000256" key="1">
    <source>
        <dbReference type="ARBA" id="ARBA00004236"/>
    </source>
</evidence>
<dbReference type="Pfam" id="PF00924">
    <property type="entry name" value="MS_channel_2nd"/>
    <property type="match status" value="1"/>
</dbReference>
<name>A0A0N0RFL5_9CHLR</name>
<protein>
    <submittedName>
        <fullName evidence="8">Small conductance mechanosensitive channel</fullName>
    </submittedName>
</protein>
<evidence type="ECO:0000313" key="8">
    <source>
        <dbReference type="EMBL" id="GAP63377.1"/>
    </source>
</evidence>
<dbReference type="InterPro" id="IPR023408">
    <property type="entry name" value="MscS_beta-dom_sf"/>
</dbReference>
<dbReference type="Proteomes" id="UP000037784">
    <property type="component" value="Unassembled WGS sequence"/>
</dbReference>
<dbReference type="InterPro" id="IPR010920">
    <property type="entry name" value="LSM_dom_sf"/>
</dbReference>
<dbReference type="SUPFAM" id="SSF50182">
    <property type="entry name" value="Sm-like ribonucleoproteins"/>
    <property type="match status" value="1"/>
</dbReference>
<dbReference type="EMBL" id="LGKN01000003">
    <property type="protein sequence ID" value="KPL89556.1"/>
    <property type="molecule type" value="Genomic_DNA"/>
</dbReference>
<reference evidence="9 11" key="2">
    <citation type="submission" date="2015-07" db="EMBL/GenBank/DDBJ databases">
        <title>Whole genome sequence of Ardenticatena maritima DSM 23922.</title>
        <authorList>
            <person name="Hemp J."/>
            <person name="Ward L.M."/>
            <person name="Pace L.A."/>
            <person name="Fischer W.W."/>
        </authorList>
    </citation>
    <scope>NUCLEOTIDE SEQUENCE [LARGE SCALE GENOMIC DNA]</scope>
    <source>
        <strain evidence="9 11">110S</strain>
    </source>
</reference>
<dbReference type="Proteomes" id="UP000050502">
    <property type="component" value="Unassembled WGS sequence"/>
</dbReference>
<keyword evidence="3 6" id="KW-0812">Transmembrane</keyword>
<dbReference type="InterPro" id="IPR006685">
    <property type="entry name" value="MscS_channel_2nd"/>
</dbReference>
<gene>
    <name evidence="8" type="primary">mscS</name>
    <name evidence="8" type="ORF">ARMA_1800</name>
    <name evidence="9" type="ORF">SE16_03825</name>
</gene>
<reference evidence="8" key="1">
    <citation type="journal article" date="2015" name="Genome Announc.">
        <title>Draft Genome Sequence of a Heterotrophic Facultative Anaerobic Thermophilic Bacterium, Ardenticatena maritima Strain 110ST.</title>
        <authorList>
            <person name="Kawaichi S."/>
            <person name="Yoshida T."/>
            <person name="Sako Y."/>
            <person name="Nakamura R."/>
        </authorList>
    </citation>
    <scope>NUCLEOTIDE SEQUENCE [LARGE SCALE GENOMIC DNA]</scope>
    <source>
        <strain evidence="8">110S</strain>
    </source>
</reference>
<proteinExistence type="predicted"/>
<keyword evidence="10" id="KW-1185">Reference proteome</keyword>
<evidence type="ECO:0000256" key="2">
    <source>
        <dbReference type="ARBA" id="ARBA00022475"/>
    </source>
</evidence>
<dbReference type="EMBL" id="BBZA01000138">
    <property type="protein sequence ID" value="GAP63377.1"/>
    <property type="molecule type" value="Genomic_DNA"/>
</dbReference>
<evidence type="ECO:0000313" key="10">
    <source>
        <dbReference type="Proteomes" id="UP000037784"/>
    </source>
</evidence>
<evidence type="ECO:0000256" key="3">
    <source>
        <dbReference type="ARBA" id="ARBA00022692"/>
    </source>
</evidence>
<dbReference type="OrthoDB" id="9809206at2"/>
<reference evidence="10" key="3">
    <citation type="submission" date="2015-08" db="EMBL/GenBank/DDBJ databases">
        <title>Draft Genome Sequence of a Heterotrophic Facultative Anaerobic Bacterium Ardenticatena maritima Strain 110S.</title>
        <authorList>
            <person name="Kawaichi S."/>
            <person name="Yoshida T."/>
            <person name="Sako Y."/>
            <person name="Nakamura R."/>
        </authorList>
    </citation>
    <scope>NUCLEOTIDE SEQUENCE [LARGE SCALE GENOMIC DNA]</scope>
    <source>
        <strain evidence="10">110S</strain>
    </source>
</reference>
<evidence type="ECO:0000313" key="9">
    <source>
        <dbReference type="EMBL" id="KPL89556.1"/>
    </source>
</evidence>
<organism evidence="8 10">
    <name type="scientific">Ardenticatena maritima</name>
    <dbReference type="NCBI Taxonomy" id="872965"/>
    <lineage>
        <taxon>Bacteria</taxon>
        <taxon>Bacillati</taxon>
        <taxon>Chloroflexota</taxon>
        <taxon>Ardenticatenia</taxon>
        <taxon>Ardenticatenales</taxon>
        <taxon>Ardenticatenaceae</taxon>
        <taxon>Ardenticatena</taxon>
    </lineage>
</organism>
<keyword evidence="5 6" id="KW-0472">Membrane</keyword>
<dbReference type="Gene3D" id="2.30.30.60">
    <property type="match status" value="1"/>
</dbReference>
<evidence type="ECO:0000313" key="11">
    <source>
        <dbReference type="Proteomes" id="UP000050502"/>
    </source>
</evidence>
<feature type="transmembrane region" description="Helical" evidence="6">
    <location>
        <begin position="86"/>
        <end position="105"/>
    </location>
</feature>
<feature type="transmembrane region" description="Helical" evidence="6">
    <location>
        <begin position="59"/>
        <end position="80"/>
    </location>
</feature>
<keyword evidence="2" id="KW-1003">Cell membrane</keyword>
<sequence length="260" mass="28743">MPVETLNTITRNEFLAIVLFYALAWFVARFSRRMAGRVARMRRLHPYARPQRLDTLEELIASLISLVAFVAATIASLAQFVSADTLVWGIGLFSAAFGLSARPIISDFMAGISFLFEDTFAVGEKVEVVGIEGVIEQVNVRTTWIRGRLGEQYVVPNGEIRIVRNFSRGQFSNASVRVRIPSEHLEEAITVLETAAEEAFQALPALLEPWRVIAEETTLGETAELLVLAKAEYGHGAEVRPRLMAFIQRKLAAAGVPLKG</sequence>
<evidence type="ECO:0000259" key="7">
    <source>
        <dbReference type="Pfam" id="PF00924"/>
    </source>
</evidence>
<dbReference type="GO" id="GO:0005886">
    <property type="term" value="C:plasma membrane"/>
    <property type="evidence" value="ECO:0007669"/>
    <property type="project" value="UniProtKB-SubCell"/>
</dbReference>
<evidence type="ECO:0000256" key="4">
    <source>
        <dbReference type="ARBA" id="ARBA00022989"/>
    </source>
</evidence>
<dbReference type="Gene3D" id="1.10.287.1260">
    <property type="match status" value="1"/>
</dbReference>
<dbReference type="RefSeq" id="WP_054493216.1">
    <property type="nucleotide sequence ID" value="NZ_BBZA01000138.1"/>
</dbReference>
<comment type="caution">
    <text evidence="8">The sequence shown here is derived from an EMBL/GenBank/DDBJ whole genome shotgun (WGS) entry which is preliminary data.</text>
</comment>